<evidence type="ECO:0000256" key="2">
    <source>
        <dbReference type="ARBA" id="ARBA00022729"/>
    </source>
</evidence>
<keyword evidence="4 5" id="KW-1015">Disulfide bond</keyword>
<proteinExistence type="predicted"/>
<feature type="disulfide bond" evidence="5">
    <location>
        <begin position="436"/>
        <end position="445"/>
    </location>
</feature>
<dbReference type="eggNOG" id="KOG1217">
    <property type="taxonomic scope" value="Eukaryota"/>
</dbReference>
<dbReference type="PANTHER" id="PTHR24049:SF22">
    <property type="entry name" value="DROSOPHILA CRUMBS HOMOLOG"/>
    <property type="match status" value="1"/>
</dbReference>
<keyword evidence="3" id="KW-0677">Repeat</keyword>
<dbReference type="Proteomes" id="UP000095284">
    <property type="component" value="Unplaced"/>
</dbReference>
<feature type="disulfide bond" evidence="5">
    <location>
        <begin position="564"/>
        <end position="573"/>
    </location>
</feature>
<feature type="domain" description="EGF-like" evidence="7">
    <location>
        <begin position="449"/>
        <end position="485"/>
    </location>
</feature>
<dbReference type="GO" id="GO:0045197">
    <property type="term" value="P:establishment or maintenance of epithelial cell apical/basal polarity"/>
    <property type="evidence" value="ECO:0007669"/>
    <property type="project" value="TreeGrafter"/>
</dbReference>
<feature type="disulfide bond" evidence="5">
    <location>
        <begin position="333"/>
        <end position="342"/>
    </location>
</feature>
<dbReference type="InterPro" id="IPR001881">
    <property type="entry name" value="EGF-like_Ca-bd_dom"/>
</dbReference>
<dbReference type="PROSITE" id="PS50026">
    <property type="entry name" value="EGF_3"/>
    <property type="match status" value="8"/>
</dbReference>
<feature type="transmembrane region" description="Helical" evidence="6">
    <location>
        <begin position="197"/>
        <end position="218"/>
    </location>
</feature>
<keyword evidence="6" id="KW-1133">Transmembrane helix</keyword>
<feature type="disulfide bond" evidence="5">
    <location>
        <begin position="475"/>
        <end position="484"/>
    </location>
</feature>
<feature type="domain" description="EGF-like" evidence="7">
    <location>
        <begin position="538"/>
        <end position="574"/>
    </location>
</feature>
<dbReference type="CDD" id="cd00054">
    <property type="entry name" value="EGF_CA"/>
    <property type="match status" value="5"/>
</dbReference>
<feature type="domain" description="EGF-like" evidence="7">
    <location>
        <begin position="306"/>
        <end position="343"/>
    </location>
</feature>
<feature type="domain" description="EGF-like" evidence="7">
    <location>
        <begin position="358"/>
        <end position="394"/>
    </location>
</feature>
<dbReference type="GO" id="GO:0005509">
    <property type="term" value="F:calcium ion binding"/>
    <property type="evidence" value="ECO:0007669"/>
    <property type="project" value="InterPro"/>
</dbReference>
<feature type="domain" description="EGF-like" evidence="7">
    <location>
        <begin position="410"/>
        <end position="446"/>
    </location>
</feature>
<dbReference type="SUPFAM" id="SSF57196">
    <property type="entry name" value="EGF/Laminin"/>
    <property type="match status" value="7"/>
</dbReference>
<dbReference type="InterPro" id="IPR013032">
    <property type="entry name" value="EGF-like_CS"/>
</dbReference>
<feature type="domain" description="EGF-like" evidence="7">
    <location>
        <begin position="575"/>
        <end position="612"/>
    </location>
</feature>
<dbReference type="GO" id="GO:0005886">
    <property type="term" value="C:plasma membrane"/>
    <property type="evidence" value="ECO:0007669"/>
    <property type="project" value="TreeGrafter"/>
</dbReference>
<evidence type="ECO:0000256" key="6">
    <source>
        <dbReference type="SAM" id="Phobius"/>
    </source>
</evidence>
<keyword evidence="1 5" id="KW-0245">EGF-like domain</keyword>
<feature type="domain" description="EGF-like" evidence="7">
    <location>
        <begin position="488"/>
        <end position="524"/>
    </location>
</feature>
<evidence type="ECO:0000313" key="9">
    <source>
        <dbReference type="WBParaSite" id="BXY_0441700.1"/>
    </source>
</evidence>
<evidence type="ECO:0000313" key="8">
    <source>
        <dbReference type="Proteomes" id="UP000095284"/>
    </source>
</evidence>
<feature type="domain" description="EGF-like" evidence="7">
    <location>
        <begin position="236"/>
        <end position="272"/>
    </location>
</feature>
<accession>A0A1I7RUK7</accession>
<feature type="transmembrane region" description="Helical" evidence="6">
    <location>
        <begin position="116"/>
        <end position="140"/>
    </location>
</feature>
<evidence type="ECO:0000256" key="5">
    <source>
        <dbReference type="PROSITE-ProRule" id="PRU00076"/>
    </source>
</evidence>
<keyword evidence="6" id="KW-0472">Membrane</keyword>
<dbReference type="Pfam" id="PF12661">
    <property type="entry name" value="hEGF"/>
    <property type="match status" value="2"/>
</dbReference>
<evidence type="ECO:0000256" key="3">
    <source>
        <dbReference type="ARBA" id="ARBA00022737"/>
    </source>
</evidence>
<dbReference type="SMART" id="SM00181">
    <property type="entry name" value="EGF"/>
    <property type="match status" value="8"/>
</dbReference>
<sequence length="617" mass="67336">MTKRKKLELFKRIRHPHAQSLITAISDILGFLFLMIFTCPALYKVEIHSSKNCLENGFFRLYLAGLICSILLLIGAICKAITPYFIYISFKIVFIIMFPTQLMHDGSYEKAKNSEHALALFYGGLVLFVLFNFVSIIAVVQGISLLHAYNDEATRSIVSLARTVADLNSRRAIVGSKRSLAPKFMRKSKNSARPKRSFFTISVPVIPASITIPAFQVVCPTVSKPYKSEVQKMKLRQEVCGREDCSNHGECVGVKKAPICFCETGYYGTRCENAPRDLCKQAKSLAKSFKIRILNLPDHLLPKSSISEPCDSRTGCNNHGLCLGSKSKFSCLCNPGYRGPYCGKTSLKPIKKPKIPLFDNACTPEDCRNRGVCVGSKDQPTCLCYLGFSGAKCENAIIETLDAQKGTFNPWTLCSSSDCNNNGVCLGTKNKFVCMCNLGFSGKQCEETWYPLCDPSDCNNHGLCVGNKKTFVCACHLGYTGRHCEKVVGTLCDSSDCNNNGMCVGIKGSETCVCSLGYYGARCEKLLGGGGGILPITPTDICTLGDCNHNGLCIGTRTLPICLCNLGFLGLRCEIEPPCNSLLQCSGNGLCIGSMKHFSCSCNVGWSGANCQNFIGK</sequence>
<feature type="disulfide bond" evidence="5">
    <location>
        <begin position="384"/>
        <end position="393"/>
    </location>
</feature>
<comment type="caution">
    <text evidence="5">Lacks conserved residue(s) required for the propagation of feature annotation.</text>
</comment>
<dbReference type="GO" id="GO:0032991">
    <property type="term" value="C:protein-containing complex"/>
    <property type="evidence" value="ECO:0007669"/>
    <property type="project" value="TreeGrafter"/>
</dbReference>
<feature type="transmembrane region" description="Helical" evidence="6">
    <location>
        <begin position="58"/>
        <end position="77"/>
    </location>
</feature>
<evidence type="ECO:0000256" key="1">
    <source>
        <dbReference type="ARBA" id="ARBA00022536"/>
    </source>
</evidence>
<dbReference type="GO" id="GO:0007157">
    <property type="term" value="P:heterophilic cell-cell adhesion via plasma membrane cell adhesion molecules"/>
    <property type="evidence" value="ECO:0007669"/>
    <property type="project" value="TreeGrafter"/>
</dbReference>
<dbReference type="InterPro" id="IPR051022">
    <property type="entry name" value="Notch_Cell-Fate_Det"/>
</dbReference>
<feature type="transmembrane region" description="Helical" evidence="6">
    <location>
        <begin position="84"/>
        <end position="104"/>
    </location>
</feature>
<feature type="disulfide bond" evidence="5">
    <location>
        <begin position="602"/>
        <end position="611"/>
    </location>
</feature>
<dbReference type="PANTHER" id="PTHR24049">
    <property type="entry name" value="CRUMBS FAMILY MEMBER"/>
    <property type="match status" value="1"/>
</dbReference>
<keyword evidence="2" id="KW-0732">Signal</keyword>
<dbReference type="WBParaSite" id="BXY_0441700.1">
    <property type="protein sequence ID" value="BXY_0441700.1"/>
    <property type="gene ID" value="BXY_0441700"/>
</dbReference>
<protein>
    <submittedName>
        <fullName evidence="9">Neurogenic locus Notch protein</fullName>
    </submittedName>
</protein>
<organism evidence="8 9">
    <name type="scientific">Bursaphelenchus xylophilus</name>
    <name type="common">Pinewood nematode worm</name>
    <name type="synonym">Aphelenchoides xylophilus</name>
    <dbReference type="NCBI Taxonomy" id="6326"/>
    <lineage>
        <taxon>Eukaryota</taxon>
        <taxon>Metazoa</taxon>
        <taxon>Ecdysozoa</taxon>
        <taxon>Nematoda</taxon>
        <taxon>Chromadorea</taxon>
        <taxon>Rhabditida</taxon>
        <taxon>Tylenchina</taxon>
        <taxon>Tylenchomorpha</taxon>
        <taxon>Aphelenchoidea</taxon>
        <taxon>Aphelenchoididae</taxon>
        <taxon>Bursaphelenchus</taxon>
    </lineage>
</organism>
<feature type="disulfide bond" evidence="5">
    <location>
        <begin position="514"/>
        <end position="523"/>
    </location>
</feature>
<dbReference type="PROSITE" id="PS01186">
    <property type="entry name" value="EGF_2"/>
    <property type="match status" value="8"/>
</dbReference>
<reference evidence="9" key="1">
    <citation type="submission" date="2016-11" db="UniProtKB">
        <authorList>
            <consortium name="WormBaseParasite"/>
        </authorList>
    </citation>
    <scope>IDENTIFICATION</scope>
</reference>
<dbReference type="PROSITE" id="PS00022">
    <property type="entry name" value="EGF_1"/>
    <property type="match status" value="8"/>
</dbReference>
<feature type="disulfide bond" evidence="5">
    <location>
        <begin position="262"/>
        <end position="271"/>
    </location>
</feature>
<evidence type="ECO:0000256" key="4">
    <source>
        <dbReference type="ARBA" id="ARBA00023157"/>
    </source>
</evidence>
<name>A0A1I7RUK7_BURXY</name>
<dbReference type="SMART" id="SM00179">
    <property type="entry name" value="EGF_CA"/>
    <property type="match status" value="6"/>
</dbReference>
<feature type="transmembrane region" description="Helical" evidence="6">
    <location>
        <begin position="21"/>
        <end position="43"/>
    </location>
</feature>
<dbReference type="Gene3D" id="2.10.25.10">
    <property type="entry name" value="Laminin"/>
    <property type="match status" value="7"/>
</dbReference>
<dbReference type="AlphaFoldDB" id="A0A1I7RUK7"/>
<dbReference type="InterPro" id="IPR000742">
    <property type="entry name" value="EGF"/>
</dbReference>
<evidence type="ECO:0000259" key="7">
    <source>
        <dbReference type="PROSITE" id="PS50026"/>
    </source>
</evidence>
<keyword evidence="6" id="KW-0812">Transmembrane</keyword>